<dbReference type="GO" id="GO:0005886">
    <property type="term" value="C:plasma membrane"/>
    <property type="evidence" value="ECO:0007669"/>
    <property type="project" value="UniProtKB-SubCell"/>
</dbReference>
<organism evidence="17 18">
    <name type="scientific">Riccia fluitans</name>
    <dbReference type="NCBI Taxonomy" id="41844"/>
    <lineage>
        <taxon>Eukaryota</taxon>
        <taxon>Viridiplantae</taxon>
        <taxon>Streptophyta</taxon>
        <taxon>Embryophyta</taxon>
        <taxon>Marchantiophyta</taxon>
        <taxon>Marchantiopsida</taxon>
        <taxon>Marchantiidae</taxon>
        <taxon>Marchantiales</taxon>
        <taxon>Ricciaceae</taxon>
        <taxon>Riccia</taxon>
    </lineage>
</organism>
<sequence>MDSRLHWITLVLLLVVFLPKRSCEHAYYLTCNETIITPEGYLNYTICQADPAEYLSLNGGTLTVTGGSSANITFIFNLLSEIQSPPLGYPPASPPPPPPGSISTEILDNGNNCVYLDHLVLARTGDNSNTLQTEWKVFSSKTRLLKTSKESCELRYFDIIFKDPQGTQNDSTYSTAASRENSRVGNGIILGVTIGGVTFMLIVVIFFFMARGRVPWRKLSPMNSTNSKDNDFSSINDLSDLEIVAPRHYSYKELSSATHGFSSKYIVGEGGFGIVYKGVLKETRCPVAIKRLSQSARQGAREFMAEVKIISQLRHRNLVQLLGWCYEKDELLLVYEYMPNGDLGGLIYADNPKTNLSWEQRYNIFCGVATALVYLHEEWEQRVVHRDVKTSNVMLDSNLNARVGDFGLARLSAHSQAPQSTLVAGTLGYLAPEFNTSGKATNKTDVYGFGVVVLEVTCAKRPLSPDLILVDWVWNHHKQGTLLEAVDQRLDPKLRSSDDEVQMKTVLQIGLLCCHPDPDSRPNMRQVLNVLKGEASLPRVPRSKPVASYSEDD</sequence>
<feature type="chain" id="PRO_5044749241" description="Protein kinase domain-containing protein" evidence="15">
    <location>
        <begin position="24"/>
        <end position="553"/>
    </location>
</feature>
<evidence type="ECO:0000256" key="12">
    <source>
        <dbReference type="ARBA" id="ARBA00023180"/>
    </source>
</evidence>
<dbReference type="Pfam" id="PF00069">
    <property type="entry name" value="Pkinase"/>
    <property type="match status" value="1"/>
</dbReference>
<evidence type="ECO:0000313" key="17">
    <source>
        <dbReference type="EMBL" id="KAL2651430.1"/>
    </source>
</evidence>
<feature type="binding site" evidence="13">
    <location>
        <position position="290"/>
    </location>
    <ligand>
        <name>ATP</name>
        <dbReference type="ChEBI" id="CHEBI:30616"/>
    </ligand>
</feature>
<keyword evidence="4 14" id="KW-0812">Transmembrane</keyword>
<evidence type="ECO:0000256" key="11">
    <source>
        <dbReference type="ARBA" id="ARBA00023170"/>
    </source>
</evidence>
<keyword evidence="8 13" id="KW-0067">ATP-binding</keyword>
<dbReference type="Gene3D" id="1.10.510.10">
    <property type="entry name" value="Transferase(Phosphotransferase) domain 1"/>
    <property type="match status" value="1"/>
</dbReference>
<comment type="caution">
    <text evidence="17">The sequence shown here is derived from an EMBL/GenBank/DDBJ whole genome shotgun (WGS) entry which is preliminary data.</text>
</comment>
<feature type="signal peptide" evidence="15">
    <location>
        <begin position="1"/>
        <end position="23"/>
    </location>
</feature>
<comment type="subcellular location">
    <subcellularLocation>
        <location evidence="1">Cell membrane</location>
        <topology evidence="1">Single-pass type I membrane protein</topology>
    </subcellularLocation>
</comment>
<dbReference type="PROSITE" id="PS00107">
    <property type="entry name" value="PROTEIN_KINASE_ATP"/>
    <property type="match status" value="1"/>
</dbReference>
<keyword evidence="5 15" id="KW-0732">Signal</keyword>
<dbReference type="FunFam" id="3.30.200.20:FF:000168">
    <property type="entry name" value="L-type lectin-domain containing receptor kinase IX.1"/>
    <property type="match status" value="1"/>
</dbReference>
<name>A0ABD1ZJC2_9MARC</name>
<dbReference type="PROSITE" id="PS50011">
    <property type="entry name" value="PROTEIN_KINASE_DOM"/>
    <property type="match status" value="1"/>
</dbReference>
<proteinExistence type="predicted"/>
<keyword evidence="6 13" id="KW-0547">Nucleotide-binding</keyword>
<evidence type="ECO:0000256" key="3">
    <source>
        <dbReference type="ARBA" id="ARBA00022679"/>
    </source>
</evidence>
<keyword evidence="7" id="KW-0418">Kinase</keyword>
<dbReference type="AlphaFoldDB" id="A0ABD1ZJC2"/>
<evidence type="ECO:0000259" key="16">
    <source>
        <dbReference type="PROSITE" id="PS50011"/>
    </source>
</evidence>
<dbReference type="Gene3D" id="3.30.200.20">
    <property type="entry name" value="Phosphorylase Kinase, domain 1"/>
    <property type="match status" value="1"/>
</dbReference>
<dbReference type="EMBL" id="JBHFFA010000001">
    <property type="protein sequence ID" value="KAL2651430.1"/>
    <property type="molecule type" value="Genomic_DNA"/>
</dbReference>
<keyword evidence="10 14" id="KW-0472">Membrane</keyword>
<keyword evidence="3" id="KW-0808">Transferase</keyword>
<dbReference type="FunFam" id="1.10.510.10:FF:000240">
    <property type="entry name" value="Lectin-domain containing receptor kinase A4.3"/>
    <property type="match status" value="1"/>
</dbReference>
<dbReference type="GO" id="GO:0002229">
    <property type="term" value="P:defense response to oomycetes"/>
    <property type="evidence" value="ECO:0007669"/>
    <property type="project" value="UniProtKB-ARBA"/>
</dbReference>
<keyword evidence="2" id="KW-1003">Cell membrane</keyword>
<feature type="transmembrane region" description="Helical" evidence="14">
    <location>
        <begin position="188"/>
        <end position="210"/>
    </location>
</feature>
<evidence type="ECO:0000313" key="18">
    <source>
        <dbReference type="Proteomes" id="UP001605036"/>
    </source>
</evidence>
<keyword evidence="12" id="KW-0325">Glycoprotein</keyword>
<dbReference type="SUPFAM" id="SSF56112">
    <property type="entry name" value="Protein kinase-like (PK-like)"/>
    <property type="match status" value="1"/>
</dbReference>
<evidence type="ECO:0000256" key="1">
    <source>
        <dbReference type="ARBA" id="ARBA00004251"/>
    </source>
</evidence>
<evidence type="ECO:0000256" key="7">
    <source>
        <dbReference type="ARBA" id="ARBA00022777"/>
    </source>
</evidence>
<evidence type="ECO:0000256" key="8">
    <source>
        <dbReference type="ARBA" id="ARBA00022840"/>
    </source>
</evidence>
<accession>A0ABD1ZJC2</accession>
<dbReference type="InterPro" id="IPR011009">
    <property type="entry name" value="Kinase-like_dom_sf"/>
</dbReference>
<protein>
    <recommendedName>
        <fullName evidence="16">Protein kinase domain-containing protein</fullName>
    </recommendedName>
</protein>
<evidence type="ECO:0000256" key="15">
    <source>
        <dbReference type="SAM" id="SignalP"/>
    </source>
</evidence>
<evidence type="ECO:0000256" key="6">
    <source>
        <dbReference type="ARBA" id="ARBA00022741"/>
    </source>
</evidence>
<dbReference type="PROSITE" id="PS00108">
    <property type="entry name" value="PROTEIN_KINASE_ST"/>
    <property type="match status" value="1"/>
</dbReference>
<evidence type="ECO:0000256" key="14">
    <source>
        <dbReference type="SAM" id="Phobius"/>
    </source>
</evidence>
<gene>
    <name evidence="17" type="ORF">R1flu_019558</name>
</gene>
<dbReference type="InterPro" id="IPR008271">
    <property type="entry name" value="Ser/Thr_kinase_AS"/>
</dbReference>
<dbReference type="GO" id="GO:0005524">
    <property type="term" value="F:ATP binding"/>
    <property type="evidence" value="ECO:0007669"/>
    <property type="project" value="UniProtKB-UniRule"/>
</dbReference>
<dbReference type="CDD" id="cd14066">
    <property type="entry name" value="STKc_IRAK"/>
    <property type="match status" value="1"/>
</dbReference>
<dbReference type="InterPro" id="IPR017441">
    <property type="entry name" value="Protein_kinase_ATP_BS"/>
</dbReference>
<evidence type="ECO:0000256" key="2">
    <source>
        <dbReference type="ARBA" id="ARBA00022475"/>
    </source>
</evidence>
<dbReference type="GO" id="GO:0016301">
    <property type="term" value="F:kinase activity"/>
    <property type="evidence" value="ECO:0007669"/>
    <property type="project" value="UniProtKB-KW"/>
</dbReference>
<dbReference type="InterPro" id="IPR050528">
    <property type="entry name" value="L-type_Lectin-RKs"/>
</dbReference>
<feature type="domain" description="Protein kinase" evidence="16">
    <location>
        <begin position="261"/>
        <end position="537"/>
    </location>
</feature>
<keyword evidence="9 14" id="KW-1133">Transmembrane helix</keyword>
<evidence type="ECO:0000256" key="9">
    <source>
        <dbReference type="ARBA" id="ARBA00022989"/>
    </source>
</evidence>
<evidence type="ECO:0000256" key="13">
    <source>
        <dbReference type="PROSITE-ProRule" id="PRU10141"/>
    </source>
</evidence>
<dbReference type="Proteomes" id="UP001605036">
    <property type="component" value="Unassembled WGS sequence"/>
</dbReference>
<dbReference type="InterPro" id="IPR000719">
    <property type="entry name" value="Prot_kinase_dom"/>
</dbReference>
<evidence type="ECO:0000256" key="5">
    <source>
        <dbReference type="ARBA" id="ARBA00022729"/>
    </source>
</evidence>
<keyword evidence="18" id="KW-1185">Reference proteome</keyword>
<reference evidence="17 18" key="1">
    <citation type="submission" date="2024-09" db="EMBL/GenBank/DDBJ databases">
        <title>Chromosome-scale assembly of Riccia fluitans.</title>
        <authorList>
            <person name="Paukszto L."/>
            <person name="Sawicki J."/>
            <person name="Karawczyk K."/>
            <person name="Piernik-Szablinska J."/>
            <person name="Szczecinska M."/>
            <person name="Mazdziarz M."/>
        </authorList>
    </citation>
    <scope>NUCLEOTIDE SEQUENCE [LARGE SCALE GENOMIC DNA]</scope>
    <source>
        <strain evidence="17">Rf_01</strain>
        <tissue evidence="17">Aerial parts of the thallus</tissue>
    </source>
</reference>
<dbReference type="SMART" id="SM00220">
    <property type="entry name" value="S_TKc"/>
    <property type="match status" value="1"/>
</dbReference>
<keyword evidence="11" id="KW-0675">Receptor</keyword>
<dbReference type="PANTHER" id="PTHR27007">
    <property type="match status" value="1"/>
</dbReference>
<evidence type="ECO:0000256" key="10">
    <source>
        <dbReference type="ARBA" id="ARBA00023136"/>
    </source>
</evidence>
<evidence type="ECO:0000256" key="4">
    <source>
        <dbReference type="ARBA" id="ARBA00022692"/>
    </source>
</evidence>